<sequence>KLKAKSGLLLLAAFHLQLAAAFSTLAPLAVTAGAHVPVPEQDQQCHSLLV</sequence>
<comment type="caution">
    <text evidence="2">The sequence shown here is derived from an EMBL/GenBank/DDBJ whole genome shotgun (WGS) entry which is preliminary data.</text>
</comment>
<proteinExistence type="predicted"/>
<evidence type="ECO:0000313" key="3">
    <source>
        <dbReference type="Proteomes" id="UP000004986"/>
    </source>
</evidence>
<name>F3G7R0_PSESJ</name>
<feature type="signal peptide" evidence="1">
    <location>
        <begin position="1"/>
        <end position="19"/>
    </location>
</feature>
<dbReference type="EMBL" id="AEAI01000610">
    <property type="protein sequence ID" value="EGH43110.1"/>
    <property type="molecule type" value="Genomic_DNA"/>
</dbReference>
<keyword evidence="1" id="KW-0732">Signal</keyword>
<gene>
    <name evidence="2" type="ORF">PSYPI_12209</name>
</gene>
<dbReference type="HOGENOM" id="CLU_3111285_0_0_6"/>
<feature type="chain" id="PRO_5003293994" evidence="1">
    <location>
        <begin position="20"/>
        <end position="50"/>
    </location>
</feature>
<dbReference type="Proteomes" id="UP000004986">
    <property type="component" value="Unassembled WGS sequence"/>
</dbReference>
<feature type="non-terminal residue" evidence="2">
    <location>
        <position position="1"/>
    </location>
</feature>
<accession>F3G7R0</accession>
<dbReference type="AlphaFoldDB" id="F3G7R0"/>
<keyword evidence="3" id="KW-1185">Reference proteome</keyword>
<reference evidence="2 3" key="1">
    <citation type="journal article" date="2011" name="PLoS Pathog.">
        <title>Dynamic evolution of pathogenicity revealed by sequencing and comparative genomics of 19 Pseudomonas syringae isolates.</title>
        <authorList>
            <person name="Baltrus D.A."/>
            <person name="Nishimura M.T."/>
            <person name="Romanchuk A."/>
            <person name="Chang J.H."/>
            <person name="Mukhtar M.S."/>
            <person name="Cherkis K."/>
            <person name="Roach J."/>
            <person name="Grant S.R."/>
            <person name="Jones C.D."/>
            <person name="Dangl J.L."/>
        </authorList>
    </citation>
    <scope>NUCLEOTIDE SEQUENCE [LARGE SCALE GENOMIC DNA]</scope>
    <source>
        <strain evidence="2 3">1704B</strain>
    </source>
</reference>
<organism evidence="2 3">
    <name type="scientific">Pseudomonas syringae pv. pisi str. 1704B</name>
    <dbReference type="NCBI Taxonomy" id="629263"/>
    <lineage>
        <taxon>Bacteria</taxon>
        <taxon>Pseudomonadati</taxon>
        <taxon>Pseudomonadota</taxon>
        <taxon>Gammaproteobacteria</taxon>
        <taxon>Pseudomonadales</taxon>
        <taxon>Pseudomonadaceae</taxon>
        <taxon>Pseudomonas</taxon>
        <taxon>Pseudomonas syringae</taxon>
    </lineage>
</organism>
<evidence type="ECO:0000256" key="1">
    <source>
        <dbReference type="SAM" id="SignalP"/>
    </source>
</evidence>
<evidence type="ECO:0000313" key="2">
    <source>
        <dbReference type="EMBL" id="EGH43110.1"/>
    </source>
</evidence>
<protein>
    <submittedName>
        <fullName evidence="2">Uncharacterized protein</fullName>
    </submittedName>
</protein>